<dbReference type="RefSeq" id="WP_171218658.1">
    <property type="nucleotide sequence ID" value="NZ_JABEPP010000003.1"/>
</dbReference>
<protein>
    <submittedName>
        <fullName evidence="1">Uncharacterized protein</fullName>
    </submittedName>
</protein>
<dbReference type="AlphaFoldDB" id="A0A849I9T4"/>
<reference evidence="1 2" key="1">
    <citation type="submission" date="2020-04" db="EMBL/GenBank/DDBJ databases">
        <title>Enterovirga sp. isolate from soil.</title>
        <authorList>
            <person name="Chea S."/>
            <person name="Kim D.-U."/>
        </authorList>
    </citation>
    <scope>NUCLEOTIDE SEQUENCE [LARGE SCALE GENOMIC DNA]</scope>
    <source>
        <strain evidence="1 2">DB1703</strain>
    </source>
</reference>
<keyword evidence="2" id="KW-1185">Reference proteome</keyword>
<dbReference type="EMBL" id="JABEPP010000003">
    <property type="protein sequence ID" value="NNM73169.1"/>
    <property type="molecule type" value="Genomic_DNA"/>
</dbReference>
<sequence length="63" mass="7414">MSASFGKSKEAVARPPYKMIARRIGLQLREELEHPEAEPLPIDHVDLLLRLRQKERERSRRHA</sequence>
<organism evidence="1 2">
    <name type="scientific">Enterovirga aerilata</name>
    <dbReference type="NCBI Taxonomy" id="2730920"/>
    <lineage>
        <taxon>Bacteria</taxon>
        <taxon>Pseudomonadati</taxon>
        <taxon>Pseudomonadota</taxon>
        <taxon>Alphaproteobacteria</taxon>
        <taxon>Hyphomicrobiales</taxon>
        <taxon>Methylobacteriaceae</taxon>
        <taxon>Enterovirga</taxon>
    </lineage>
</organism>
<dbReference type="Proteomes" id="UP000564885">
    <property type="component" value="Unassembled WGS sequence"/>
</dbReference>
<accession>A0A849I9T4</accession>
<proteinExistence type="predicted"/>
<name>A0A849I9T4_9HYPH</name>
<evidence type="ECO:0000313" key="1">
    <source>
        <dbReference type="EMBL" id="NNM73169.1"/>
    </source>
</evidence>
<gene>
    <name evidence="1" type="ORF">HJG44_12340</name>
</gene>
<evidence type="ECO:0000313" key="2">
    <source>
        <dbReference type="Proteomes" id="UP000564885"/>
    </source>
</evidence>
<comment type="caution">
    <text evidence="1">The sequence shown here is derived from an EMBL/GenBank/DDBJ whole genome shotgun (WGS) entry which is preliminary data.</text>
</comment>